<protein>
    <submittedName>
        <fullName evidence="2">Uncharacterized protein</fullName>
    </submittedName>
</protein>
<keyword evidence="1" id="KW-0472">Membrane</keyword>
<feature type="transmembrane region" description="Helical" evidence="1">
    <location>
        <begin position="230"/>
        <end position="247"/>
    </location>
</feature>
<evidence type="ECO:0000313" key="2">
    <source>
        <dbReference type="EMBL" id="PZD94537.1"/>
    </source>
</evidence>
<dbReference type="InterPro" id="IPR047928">
    <property type="entry name" value="Perm_prefix_1"/>
</dbReference>
<reference evidence="2 3" key="1">
    <citation type="submission" date="2018-06" db="EMBL/GenBank/DDBJ databases">
        <title>Paenibacillus imtechensis sp. nov.</title>
        <authorList>
            <person name="Pinnaka A.K."/>
            <person name="Singh H."/>
            <person name="Kaur M."/>
        </authorList>
    </citation>
    <scope>NUCLEOTIDE SEQUENCE [LARGE SCALE GENOMIC DNA]</scope>
    <source>
        <strain evidence="2 3">SMB1</strain>
    </source>
</reference>
<keyword evidence="3" id="KW-1185">Reference proteome</keyword>
<keyword evidence="1" id="KW-0812">Transmembrane</keyword>
<keyword evidence="1" id="KW-1133">Transmembrane helix</keyword>
<sequence length="251" mass="28829">MKQIDEYVNSVYANLDGTEAEELKEEMRAHLLQAAQELMAEGKTEEEAVKIAVERFGDERMIRGQVAEYFQIPRMFAVNVLRAAIVFATLGILLGCLFAYNEYQLTGEREHVKQQALEVLSIGPEISEESKRELVKIAAAAPQIKSLEISLANTNPADADLIYQEPFKHVMYWNAAMGEAVSDGIWDVRISYEHYQLGWINSIMVCLVIYWVLFAIWAIMQAYRTRKLRIFWIVAISLFNIPAYLVYRARH</sequence>
<dbReference type="OrthoDB" id="9816425at2"/>
<dbReference type="EMBL" id="QKRB01000052">
    <property type="protein sequence ID" value="PZD94537.1"/>
    <property type="molecule type" value="Genomic_DNA"/>
</dbReference>
<dbReference type="Proteomes" id="UP000249522">
    <property type="component" value="Unassembled WGS sequence"/>
</dbReference>
<evidence type="ECO:0000256" key="1">
    <source>
        <dbReference type="SAM" id="Phobius"/>
    </source>
</evidence>
<name>A0A2W1LSX1_9BACL</name>
<evidence type="ECO:0000313" key="3">
    <source>
        <dbReference type="Proteomes" id="UP000249522"/>
    </source>
</evidence>
<proteinExistence type="predicted"/>
<dbReference type="NCBIfam" id="NF038403">
    <property type="entry name" value="perm_prefix_1"/>
    <property type="match status" value="1"/>
</dbReference>
<comment type="caution">
    <text evidence="2">The sequence shown here is derived from an EMBL/GenBank/DDBJ whole genome shotgun (WGS) entry which is preliminary data.</text>
</comment>
<organism evidence="2 3">
    <name type="scientific">Paenibacillus sambharensis</name>
    <dbReference type="NCBI Taxonomy" id="1803190"/>
    <lineage>
        <taxon>Bacteria</taxon>
        <taxon>Bacillati</taxon>
        <taxon>Bacillota</taxon>
        <taxon>Bacilli</taxon>
        <taxon>Bacillales</taxon>
        <taxon>Paenibacillaceae</taxon>
        <taxon>Paenibacillus</taxon>
    </lineage>
</organism>
<gene>
    <name evidence="2" type="ORF">DNH61_17635</name>
</gene>
<feature type="transmembrane region" description="Helical" evidence="1">
    <location>
        <begin position="199"/>
        <end position="218"/>
    </location>
</feature>
<dbReference type="AlphaFoldDB" id="A0A2W1LSX1"/>
<accession>A0A2W1LSX1</accession>
<feature type="transmembrane region" description="Helical" evidence="1">
    <location>
        <begin position="80"/>
        <end position="100"/>
    </location>
</feature>
<dbReference type="RefSeq" id="WP_111148007.1">
    <property type="nucleotide sequence ID" value="NZ_QKRB01000052.1"/>
</dbReference>